<dbReference type="Gene3D" id="3.40.50.2300">
    <property type="match status" value="1"/>
</dbReference>
<feature type="compositionally biased region" description="Basic and acidic residues" evidence="2">
    <location>
        <begin position="182"/>
        <end position="191"/>
    </location>
</feature>
<dbReference type="CDD" id="cd00156">
    <property type="entry name" value="REC"/>
    <property type="match status" value="1"/>
</dbReference>
<feature type="domain" description="Response regulatory" evidence="3">
    <location>
        <begin position="4"/>
        <end position="118"/>
    </location>
</feature>
<evidence type="ECO:0000259" key="3">
    <source>
        <dbReference type="PROSITE" id="PS50110"/>
    </source>
</evidence>
<protein>
    <submittedName>
        <fullName evidence="4">Response regulator</fullName>
    </submittedName>
</protein>
<gene>
    <name evidence="4" type="ORF">ENS06_01395</name>
</gene>
<dbReference type="InterPro" id="IPR011006">
    <property type="entry name" value="CheY-like_superfamily"/>
</dbReference>
<proteinExistence type="predicted"/>
<dbReference type="PROSITE" id="PS50110">
    <property type="entry name" value="RESPONSE_REGULATORY"/>
    <property type="match status" value="1"/>
</dbReference>
<dbReference type="SMART" id="SM00448">
    <property type="entry name" value="REC"/>
    <property type="match status" value="1"/>
</dbReference>
<dbReference type="AlphaFoldDB" id="A0A832EC98"/>
<evidence type="ECO:0000313" key="4">
    <source>
        <dbReference type="EMBL" id="HFK95961.1"/>
    </source>
</evidence>
<accession>A0A832EC98</accession>
<comment type="caution">
    <text evidence="1">Lacks conserved residue(s) required for the propagation of feature annotation.</text>
</comment>
<comment type="caution">
    <text evidence="4">The sequence shown here is derived from an EMBL/GenBank/DDBJ whole genome shotgun (WGS) entry which is preliminary data.</text>
</comment>
<sequence length="245" mass="27694">MKGCVLVVAPDEGFRAGITARLRQDGYRVVGAADQAEAMGLLDHERVDVVVWHCAQNDGWGWILLDHVRGLSEAPPVILLVPKGQVQHGIEGMRRGAFDDLLIPFAWESLQEKVAAALRTAPKAAKKKKTLRQRWEDFMVAAAFAEAGAPDEARRLMEASRSKTAATKGSEKKTRRGQGMTPRERGSFFLFRETKGKPRREPWKRRSRCCWWTTSRSLSKPLRNASRCATWVPMWPTTANRPWSW</sequence>
<organism evidence="4">
    <name type="scientific">Desulfacinum infernum</name>
    <dbReference type="NCBI Taxonomy" id="35837"/>
    <lineage>
        <taxon>Bacteria</taxon>
        <taxon>Pseudomonadati</taxon>
        <taxon>Thermodesulfobacteriota</taxon>
        <taxon>Syntrophobacteria</taxon>
        <taxon>Syntrophobacterales</taxon>
        <taxon>Syntrophobacteraceae</taxon>
        <taxon>Desulfacinum</taxon>
    </lineage>
</organism>
<name>A0A832EC98_9BACT</name>
<evidence type="ECO:0000256" key="2">
    <source>
        <dbReference type="SAM" id="MobiDB-lite"/>
    </source>
</evidence>
<dbReference type="Pfam" id="PF00072">
    <property type="entry name" value="Response_reg"/>
    <property type="match status" value="1"/>
</dbReference>
<feature type="region of interest" description="Disordered" evidence="2">
    <location>
        <begin position="157"/>
        <end position="191"/>
    </location>
</feature>
<evidence type="ECO:0000256" key="1">
    <source>
        <dbReference type="PROSITE-ProRule" id="PRU00169"/>
    </source>
</evidence>
<dbReference type="InterPro" id="IPR001789">
    <property type="entry name" value="Sig_transdc_resp-reg_receiver"/>
</dbReference>
<dbReference type="EMBL" id="DSTK01000006">
    <property type="protein sequence ID" value="HFK95961.1"/>
    <property type="molecule type" value="Genomic_DNA"/>
</dbReference>
<dbReference type="GO" id="GO:0000160">
    <property type="term" value="P:phosphorelay signal transduction system"/>
    <property type="evidence" value="ECO:0007669"/>
    <property type="project" value="InterPro"/>
</dbReference>
<dbReference type="SUPFAM" id="SSF52172">
    <property type="entry name" value="CheY-like"/>
    <property type="match status" value="1"/>
</dbReference>
<reference evidence="4" key="1">
    <citation type="journal article" date="2020" name="mSystems">
        <title>Genome- and Community-Level Interaction Insights into Carbon Utilization and Element Cycling Functions of Hydrothermarchaeota in Hydrothermal Sediment.</title>
        <authorList>
            <person name="Zhou Z."/>
            <person name="Liu Y."/>
            <person name="Xu W."/>
            <person name="Pan J."/>
            <person name="Luo Z.H."/>
            <person name="Li M."/>
        </authorList>
    </citation>
    <scope>NUCLEOTIDE SEQUENCE [LARGE SCALE GENOMIC DNA]</scope>
    <source>
        <strain evidence="4">SpSt-456</strain>
    </source>
</reference>